<organism evidence="2 3">
    <name type="scientific">Salibacterium halotolerans</name>
    <dbReference type="NCBI Taxonomy" id="1884432"/>
    <lineage>
        <taxon>Bacteria</taxon>
        <taxon>Bacillati</taxon>
        <taxon>Bacillota</taxon>
        <taxon>Bacilli</taxon>
        <taxon>Bacillales</taxon>
        <taxon>Bacillaceae</taxon>
    </lineage>
</organism>
<dbReference type="InterPro" id="IPR014211">
    <property type="entry name" value="Spore_III_AD"/>
</dbReference>
<sequence>MEVIQIVGFGLIAVFLIIIVREQNPALASAIALAAGGMIFLFVTVPLQSAVELIATLSGQAGINQMYIQTLLKIIGIAYLAEFGAHLARDAELESIASKIELAGKMLIIMLAVPIFQVLIETVMSLLPGGV</sequence>
<dbReference type="EMBL" id="FOXD01000003">
    <property type="protein sequence ID" value="SFP23162.1"/>
    <property type="molecule type" value="Genomic_DNA"/>
</dbReference>
<feature type="transmembrane region" description="Helical" evidence="1">
    <location>
        <begin position="28"/>
        <end position="47"/>
    </location>
</feature>
<reference evidence="3" key="1">
    <citation type="submission" date="2016-10" db="EMBL/GenBank/DDBJ databases">
        <authorList>
            <person name="Varghese N."/>
            <person name="Submissions S."/>
        </authorList>
    </citation>
    <scope>NUCLEOTIDE SEQUENCE [LARGE SCALE GENOMIC DNA]</scope>
    <source>
        <strain evidence="3">S7</strain>
    </source>
</reference>
<dbReference type="AlphaFoldDB" id="A0A1I5NN53"/>
<evidence type="ECO:0000313" key="2">
    <source>
        <dbReference type="EMBL" id="SFP23162.1"/>
    </source>
</evidence>
<dbReference type="RefSeq" id="WP_093335382.1">
    <property type="nucleotide sequence ID" value="NZ_FOXD01000003.1"/>
</dbReference>
<feature type="transmembrane region" description="Helical" evidence="1">
    <location>
        <begin position="106"/>
        <end position="127"/>
    </location>
</feature>
<name>A0A1I5NN53_9BACI</name>
<dbReference type="InterPro" id="IPR025664">
    <property type="entry name" value="Spore_III_AC/AD"/>
</dbReference>
<feature type="transmembrane region" description="Helical" evidence="1">
    <location>
        <begin position="6"/>
        <end position="21"/>
    </location>
</feature>
<dbReference type="OrthoDB" id="1682150at2"/>
<gene>
    <name evidence="2" type="ORF">SAMN05518683_103216</name>
</gene>
<evidence type="ECO:0000313" key="3">
    <source>
        <dbReference type="Proteomes" id="UP000198892"/>
    </source>
</evidence>
<protein>
    <submittedName>
        <fullName evidence="2">Stage III sporulation protein AD</fullName>
    </submittedName>
</protein>
<accession>A0A1I5NN53</accession>
<keyword evidence="3" id="KW-1185">Reference proteome</keyword>
<keyword evidence="1" id="KW-0812">Transmembrane</keyword>
<keyword evidence="1" id="KW-0472">Membrane</keyword>
<dbReference type="NCBIfam" id="TIGR02849">
    <property type="entry name" value="spore_III_AD"/>
    <property type="match status" value="1"/>
</dbReference>
<evidence type="ECO:0000256" key="1">
    <source>
        <dbReference type="SAM" id="Phobius"/>
    </source>
</evidence>
<dbReference type="STRING" id="1884432.SAMN05518683_103216"/>
<dbReference type="Pfam" id="PF06686">
    <property type="entry name" value="SpoIIIAC"/>
    <property type="match status" value="2"/>
</dbReference>
<feature type="transmembrane region" description="Helical" evidence="1">
    <location>
        <begin position="67"/>
        <end position="85"/>
    </location>
</feature>
<keyword evidence="1" id="KW-1133">Transmembrane helix</keyword>
<proteinExistence type="predicted"/>
<dbReference type="Proteomes" id="UP000198892">
    <property type="component" value="Unassembled WGS sequence"/>
</dbReference>